<sequence length="209" mass="23570">MLLIVVFLWLPKPWTLALFQPNSVIEIELIETQPTIPDPPISEPKPIKQPLVEPVFEQPDVPIETAVKNEEVVVEPTPKEVARIKPASEPQESVISKPTTTPEINAGKVLQMMQNRTSIDITPEFQARTGPATDFYIPKQQIHDWLADIPYLDESVDKPKLQMKFYAEGLDGSIEKFFDKITTSKTFTTKYGTKIHCALIGIIAMCGWK</sequence>
<gene>
    <name evidence="1" type="ORF">MNBD_GAMMA02-743</name>
</gene>
<reference evidence="1" key="1">
    <citation type="submission" date="2018-06" db="EMBL/GenBank/DDBJ databases">
        <authorList>
            <person name="Zhirakovskaya E."/>
        </authorList>
    </citation>
    <scope>NUCLEOTIDE SEQUENCE</scope>
</reference>
<accession>A0A3B0VSC7</accession>
<protein>
    <submittedName>
        <fullName evidence="1">Uncharacterized protein</fullName>
    </submittedName>
</protein>
<dbReference type="EMBL" id="UOFA01000235">
    <property type="protein sequence ID" value="VAW45841.1"/>
    <property type="molecule type" value="Genomic_DNA"/>
</dbReference>
<dbReference type="AlphaFoldDB" id="A0A3B0VSC7"/>
<name>A0A3B0VSC7_9ZZZZ</name>
<proteinExistence type="predicted"/>
<evidence type="ECO:0000313" key="1">
    <source>
        <dbReference type="EMBL" id="VAW45841.1"/>
    </source>
</evidence>
<organism evidence="1">
    <name type="scientific">hydrothermal vent metagenome</name>
    <dbReference type="NCBI Taxonomy" id="652676"/>
    <lineage>
        <taxon>unclassified sequences</taxon>
        <taxon>metagenomes</taxon>
        <taxon>ecological metagenomes</taxon>
    </lineage>
</organism>